<gene>
    <name evidence="2" type="ORF">BJ322DRAFT_1003727</name>
</gene>
<dbReference type="InterPro" id="IPR041457">
    <property type="entry name" value="CxC2_KDZ-assoc"/>
</dbReference>
<dbReference type="PANTHER" id="PTHR33104">
    <property type="entry name" value="SI:DKEY-29D5.2"/>
    <property type="match status" value="1"/>
</dbReference>
<name>A0A9P6HKV7_9AGAM</name>
<evidence type="ECO:0000313" key="3">
    <source>
        <dbReference type="Proteomes" id="UP000736335"/>
    </source>
</evidence>
<dbReference type="InterPro" id="IPR040521">
    <property type="entry name" value="KDZ"/>
</dbReference>
<keyword evidence="3" id="KW-1185">Reference proteome</keyword>
<evidence type="ECO:0000259" key="1">
    <source>
        <dbReference type="Pfam" id="PF18803"/>
    </source>
</evidence>
<dbReference type="Pfam" id="PF18803">
    <property type="entry name" value="CxC2"/>
    <property type="match status" value="1"/>
</dbReference>
<dbReference type="EMBL" id="WIUZ02000005">
    <property type="protein sequence ID" value="KAF9787404.1"/>
    <property type="molecule type" value="Genomic_DNA"/>
</dbReference>
<reference evidence="2" key="2">
    <citation type="submission" date="2020-11" db="EMBL/GenBank/DDBJ databases">
        <authorList>
            <consortium name="DOE Joint Genome Institute"/>
            <person name="Kuo A."/>
            <person name="Miyauchi S."/>
            <person name="Kiss E."/>
            <person name="Drula E."/>
            <person name="Kohler A."/>
            <person name="Sanchez-Garcia M."/>
            <person name="Andreopoulos B."/>
            <person name="Barry K.W."/>
            <person name="Bonito G."/>
            <person name="Buee M."/>
            <person name="Carver A."/>
            <person name="Chen C."/>
            <person name="Cichocki N."/>
            <person name="Clum A."/>
            <person name="Culley D."/>
            <person name="Crous P.W."/>
            <person name="Fauchery L."/>
            <person name="Girlanda M."/>
            <person name="Hayes R."/>
            <person name="Keri Z."/>
            <person name="Labutti K."/>
            <person name="Lipzen A."/>
            <person name="Lombard V."/>
            <person name="Magnuson J."/>
            <person name="Maillard F."/>
            <person name="Morin E."/>
            <person name="Murat C."/>
            <person name="Nolan M."/>
            <person name="Ohm R."/>
            <person name="Pangilinan J."/>
            <person name="Pereira M."/>
            <person name="Perotto S."/>
            <person name="Peter M."/>
            <person name="Riley R."/>
            <person name="Sitrit Y."/>
            <person name="Stielow B."/>
            <person name="Szollosi G."/>
            <person name="Zifcakova L."/>
            <person name="Stursova M."/>
            <person name="Spatafora J.W."/>
            <person name="Tedersoo L."/>
            <person name="Vaario L.-M."/>
            <person name="Yamada A."/>
            <person name="Yan M."/>
            <person name="Wang P."/>
            <person name="Xu J."/>
            <person name="Bruns T."/>
            <person name="Baldrian P."/>
            <person name="Vilgalys R."/>
            <person name="Henrissat B."/>
            <person name="Grigoriev I.V."/>
            <person name="Hibbett D."/>
            <person name="Nagy L.G."/>
            <person name="Martin F.M."/>
        </authorList>
    </citation>
    <scope>NUCLEOTIDE SEQUENCE</scope>
    <source>
        <strain evidence="2">UH-Tt-Lm1</strain>
    </source>
</reference>
<evidence type="ECO:0000313" key="2">
    <source>
        <dbReference type="EMBL" id="KAF9787404.1"/>
    </source>
</evidence>
<proteinExistence type="predicted"/>
<comment type="caution">
    <text evidence="2">The sequence shown here is derived from an EMBL/GenBank/DDBJ whole genome shotgun (WGS) entry which is preliminary data.</text>
</comment>
<feature type="domain" description="CxC2-like cysteine cluster KDZ transposase-associated" evidence="1">
    <location>
        <begin position="90"/>
        <end position="199"/>
    </location>
</feature>
<protein>
    <recommendedName>
        <fullName evidence="1">CxC2-like cysteine cluster KDZ transposase-associated domain-containing protein</fullName>
    </recommendedName>
</protein>
<dbReference type="CDD" id="cd19757">
    <property type="entry name" value="Bbox1"/>
    <property type="match status" value="1"/>
</dbReference>
<dbReference type="Pfam" id="PF18758">
    <property type="entry name" value="KDZ"/>
    <property type="match status" value="1"/>
</dbReference>
<sequence>MFETDLCQDNPLLLWRDERDLFLEELIRLEGRGVSTDNCCELCCKEGKFRCVDCLAVQFLCGGCVTRVHSFNPFHTVEKWNGSYFERSSLREAGYILQLGHHPADWCTNPQRSTKTFTVVHTNGVHLIDLAFCGCDQAGNHGTRVQQLLRRRLFPATTTDPQTACTFSLLKSAQLLSLQSKLSLYDYYLCIEQLTDATGTADVNDRYKAFLRCLRMWRHIRMSKRGGRSYDSTGIQGTSPGELAVLCPACPIPSVNLPPNWRSIGKDLEYLYYQAFGIDACFRFKRRQVSSHERDPELGPGFAYLVAWDAYSKHLARFTNQQEMSTCSGLSALDHANSKYVKGYTTTGIVCTTCRHEFVLPEGAGPLQKGERYANTDYVVARSTSHNSETKKIASYDIMCQWSINLRNRLTELPLENAECLDDQIIARVVPKFHLAAHKEECRINFSLNYEPGVGRSDMEGPERTWFGLQGGGSTKDQGPGYWSDAMDDKFGHWNWLKLVRLGTLLAKKYTNALVQSATHTDEFDALCVGVSPDTVNLWTERILNWEGDRSQPNPYFNPSSGPSELEIRRRLTLEEEKDDTSSTAVDPSDDFTETKYLLYGLDLEQRQYKLQSVLASATSGLLPTSIVELRTTFHRRLVKFRQLQTQYQPETIPLLARLPSTCQDPDSVHEIPLFLPSSLPPEALRKCSQQLISMEKELRIGQCRDSLVQLRTKLTAQARLLKHKFVHIRHQGPNTRSHGLLKRNSTKIEAIAARYSHGFATLEVLDSSNGSEWRSEFKELRKQDIWCFSEAELPSAPTQERAEVLRARVLLNGGAAPEGNRMVSWIWRGSLKGGSEYQGEEFRFEWSKAYARRSRWNEEVMLLAEEMRRILESLKWKSKNWLQKGDDQVISLLTTCPFQLEGLRAYAHRQAHVFSNLLNHFLGI</sequence>
<dbReference type="OrthoDB" id="3214502at2759"/>
<accession>A0A9P6HKV7</accession>
<reference evidence="2" key="1">
    <citation type="journal article" date="2020" name="Nat. Commun.">
        <title>Large-scale genome sequencing of mycorrhizal fungi provides insights into the early evolution of symbiotic traits.</title>
        <authorList>
            <person name="Miyauchi S."/>
            <person name="Kiss E."/>
            <person name="Kuo A."/>
            <person name="Drula E."/>
            <person name="Kohler A."/>
            <person name="Sanchez-Garcia M."/>
            <person name="Morin E."/>
            <person name="Andreopoulos B."/>
            <person name="Barry K.W."/>
            <person name="Bonito G."/>
            <person name="Buee M."/>
            <person name="Carver A."/>
            <person name="Chen C."/>
            <person name="Cichocki N."/>
            <person name="Clum A."/>
            <person name="Culley D."/>
            <person name="Crous P.W."/>
            <person name="Fauchery L."/>
            <person name="Girlanda M."/>
            <person name="Hayes R.D."/>
            <person name="Keri Z."/>
            <person name="LaButti K."/>
            <person name="Lipzen A."/>
            <person name="Lombard V."/>
            <person name="Magnuson J."/>
            <person name="Maillard F."/>
            <person name="Murat C."/>
            <person name="Nolan M."/>
            <person name="Ohm R.A."/>
            <person name="Pangilinan J."/>
            <person name="Pereira M.F."/>
            <person name="Perotto S."/>
            <person name="Peter M."/>
            <person name="Pfister S."/>
            <person name="Riley R."/>
            <person name="Sitrit Y."/>
            <person name="Stielow J.B."/>
            <person name="Szollosi G."/>
            <person name="Zifcakova L."/>
            <person name="Stursova M."/>
            <person name="Spatafora J.W."/>
            <person name="Tedersoo L."/>
            <person name="Vaario L.M."/>
            <person name="Yamada A."/>
            <person name="Yan M."/>
            <person name="Wang P."/>
            <person name="Xu J."/>
            <person name="Bruns T."/>
            <person name="Baldrian P."/>
            <person name="Vilgalys R."/>
            <person name="Dunand C."/>
            <person name="Henrissat B."/>
            <person name="Grigoriev I.V."/>
            <person name="Hibbett D."/>
            <person name="Nagy L.G."/>
            <person name="Martin F.M."/>
        </authorList>
    </citation>
    <scope>NUCLEOTIDE SEQUENCE</scope>
    <source>
        <strain evidence="2">UH-Tt-Lm1</strain>
    </source>
</reference>
<dbReference type="PANTHER" id="PTHR33104:SF2">
    <property type="entry name" value="CXC3 LIKE CYSTEINE CLUSTER DOMAIN-CONTAINING PROTEIN"/>
    <property type="match status" value="1"/>
</dbReference>
<dbReference type="Proteomes" id="UP000736335">
    <property type="component" value="Unassembled WGS sequence"/>
</dbReference>
<organism evidence="2 3">
    <name type="scientific">Thelephora terrestris</name>
    <dbReference type="NCBI Taxonomy" id="56493"/>
    <lineage>
        <taxon>Eukaryota</taxon>
        <taxon>Fungi</taxon>
        <taxon>Dikarya</taxon>
        <taxon>Basidiomycota</taxon>
        <taxon>Agaricomycotina</taxon>
        <taxon>Agaricomycetes</taxon>
        <taxon>Thelephorales</taxon>
        <taxon>Thelephoraceae</taxon>
        <taxon>Thelephora</taxon>
    </lineage>
</organism>
<dbReference type="AlphaFoldDB" id="A0A9P6HKV7"/>